<accession>A0AAD6CNU4</accession>
<dbReference type="GO" id="GO:0016491">
    <property type="term" value="F:oxidoreductase activity"/>
    <property type="evidence" value="ECO:0007669"/>
    <property type="project" value="UniProtKB-KW"/>
</dbReference>
<name>A0AAD6CNU4_9EURO</name>
<dbReference type="PRINTS" id="PR00081">
    <property type="entry name" value="GDHRDH"/>
</dbReference>
<dbReference type="SUPFAM" id="SSF51735">
    <property type="entry name" value="NAD(P)-binding Rossmann-fold domains"/>
    <property type="match status" value="1"/>
</dbReference>
<dbReference type="CDD" id="cd05233">
    <property type="entry name" value="SDR_c"/>
    <property type="match status" value="1"/>
</dbReference>
<comment type="caution">
    <text evidence="4">The sequence shown here is derived from an EMBL/GenBank/DDBJ whole genome shotgun (WGS) entry which is preliminary data.</text>
</comment>
<dbReference type="Pfam" id="PF13561">
    <property type="entry name" value="adh_short_C2"/>
    <property type="match status" value="1"/>
</dbReference>
<dbReference type="FunFam" id="3.40.50.720:FF:000084">
    <property type="entry name" value="Short-chain dehydrogenase reductase"/>
    <property type="match status" value="1"/>
</dbReference>
<evidence type="ECO:0000313" key="5">
    <source>
        <dbReference type="Proteomes" id="UP001220324"/>
    </source>
</evidence>
<keyword evidence="3" id="KW-0560">Oxidoreductase</keyword>
<dbReference type="AlphaFoldDB" id="A0AAD6CNU4"/>
<gene>
    <name evidence="4" type="ORF">N7494_008880</name>
</gene>
<keyword evidence="2" id="KW-0521">NADP</keyword>
<protein>
    <submittedName>
        <fullName evidence="4">Uncharacterized protein</fullName>
    </submittedName>
</protein>
<organism evidence="4 5">
    <name type="scientific">Penicillium frequentans</name>
    <dbReference type="NCBI Taxonomy" id="3151616"/>
    <lineage>
        <taxon>Eukaryota</taxon>
        <taxon>Fungi</taxon>
        <taxon>Dikarya</taxon>
        <taxon>Ascomycota</taxon>
        <taxon>Pezizomycotina</taxon>
        <taxon>Eurotiomycetes</taxon>
        <taxon>Eurotiomycetidae</taxon>
        <taxon>Eurotiales</taxon>
        <taxon>Aspergillaceae</taxon>
        <taxon>Penicillium</taxon>
    </lineage>
</organism>
<sequence>MADNLRDGTACITGAASGIGRATSLAFARDGCRKLVLGDLSSAGLNETRTMILQMYPTAKVVTCVMDVANVEQVESFHATAVEKFGRIDFTANIAGYGHLPTPSVELKSSEISKSFAVNLKGVFLCEQAQIRQMLKQSPLDGFESRGSIVNVASLCATIAMPGMTGYSATKGGALGLTRGDALDYGPHQIRVNCVAPGNIITPMLSGVMGEEHMAIMAGITPLRRLGRPDDIANAVVWLSSPMACYLTGVNLPVDGGLALSTGPF</sequence>
<comment type="similarity">
    <text evidence="1">Belongs to the short-chain dehydrogenases/reductases (SDR) family.</text>
</comment>
<dbReference type="InterPro" id="IPR036291">
    <property type="entry name" value="NAD(P)-bd_dom_sf"/>
</dbReference>
<evidence type="ECO:0000256" key="3">
    <source>
        <dbReference type="ARBA" id="ARBA00023002"/>
    </source>
</evidence>
<dbReference type="EMBL" id="JAQIZZ010000007">
    <property type="protein sequence ID" value="KAJ5532328.1"/>
    <property type="molecule type" value="Genomic_DNA"/>
</dbReference>
<keyword evidence="5" id="KW-1185">Reference proteome</keyword>
<reference evidence="4 5" key="1">
    <citation type="journal article" date="2023" name="IMA Fungus">
        <title>Comparative genomic study of the Penicillium genus elucidates a diverse pangenome and 15 lateral gene transfer events.</title>
        <authorList>
            <person name="Petersen C."/>
            <person name="Sorensen T."/>
            <person name="Nielsen M.R."/>
            <person name="Sondergaard T.E."/>
            <person name="Sorensen J.L."/>
            <person name="Fitzpatrick D.A."/>
            <person name="Frisvad J.C."/>
            <person name="Nielsen K.L."/>
        </authorList>
    </citation>
    <scope>NUCLEOTIDE SEQUENCE [LARGE SCALE GENOMIC DNA]</scope>
    <source>
        <strain evidence="4 5">IBT 35679</strain>
    </source>
</reference>
<dbReference type="InterPro" id="IPR002347">
    <property type="entry name" value="SDR_fam"/>
</dbReference>
<proteinExistence type="inferred from homology"/>
<dbReference type="PRINTS" id="PR00080">
    <property type="entry name" value="SDRFAMILY"/>
</dbReference>
<dbReference type="Proteomes" id="UP001220324">
    <property type="component" value="Unassembled WGS sequence"/>
</dbReference>
<dbReference type="Gene3D" id="3.40.50.720">
    <property type="entry name" value="NAD(P)-binding Rossmann-like Domain"/>
    <property type="match status" value="1"/>
</dbReference>
<evidence type="ECO:0000256" key="1">
    <source>
        <dbReference type="ARBA" id="ARBA00006484"/>
    </source>
</evidence>
<evidence type="ECO:0000313" key="4">
    <source>
        <dbReference type="EMBL" id="KAJ5532328.1"/>
    </source>
</evidence>
<dbReference type="PANTHER" id="PTHR24321:SF12">
    <property type="entry name" value="SHORT-CHAIN DEHYDROGENASE_REDUCTASE FAMILY, PUTATIVE (AFU_ORTHOLOGUE AFUA_5G14340)-RELATED"/>
    <property type="match status" value="1"/>
</dbReference>
<dbReference type="PANTHER" id="PTHR24321">
    <property type="entry name" value="DEHYDROGENASES, SHORT CHAIN"/>
    <property type="match status" value="1"/>
</dbReference>
<evidence type="ECO:0000256" key="2">
    <source>
        <dbReference type="ARBA" id="ARBA00022857"/>
    </source>
</evidence>